<feature type="region of interest" description="Disordered" evidence="5">
    <location>
        <begin position="38"/>
        <end position="68"/>
    </location>
</feature>
<name>A0A381LBY4_BLUGR</name>
<keyword evidence="3" id="KW-0862">Zinc</keyword>
<reference evidence="6" key="1">
    <citation type="submission" date="2018-07" db="EMBL/GenBank/DDBJ databases">
        <authorList>
            <person name="Quirk P.G."/>
            <person name="Krulwich T.A."/>
        </authorList>
    </citation>
    <scope>NUCLEOTIDE SEQUENCE</scope>
    <source>
        <strain evidence="6">96224</strain>
    </source>
</reference>
<evidence type="ECO:0000256" key="5">
    <source>
        <dbReference type="SAM" id="MobiDB-lite"/>
    </source>
</evidence>
<evidence type="ECO:0000256" key="1">
    <source>
        <dbReference type="ARBA" id="ARBA00022694"/>
    </source>
</evidence>
<evidence type="ECO:0000256" key="3">
    <source>
        <dbReference type="ARBA" id="ARBA00022833"/>
    </source>
</evidence>
<organism evidence="6">
    <name type="scientific">Blumeria graminis f. sp. tritici 96224</name>
    <dbReference type="NCBI Taxonomy" id="1268274"/>
    <lineage>
        <taxon>Eukaryota</taxon>
        <taxon>Fungi</taxon>
        <taxon>Dikarya</taxon>
        <taxon>Ascomycota</taxon>
        <taxon>Pezizomycotina</taxon>
        <taxon>Leotiomycetes</taxon>
        <taxon>Erysiphales</taxon>
        <taxon>Erysiphaceae</taxon>
        <taxon>Blumeria</taxon>
    </lineage>
</organism>
<dbReference type="PANTHER" id="PTHR14742">
    <property type="entry name" value="RIBONUCLEASE P SUBUNIT P21"/>
    <property type="match status" value="1"/>
</dbReference>
<accession>A0A381LBY4</accession>
<dbReference type="AlphaFoldDB" id="A0A381LBY4"/>
<keyword evidence="1" id="KW-0819">tRNA processing</keyword>
<dbReference type="GO" id="GO:0046872">
    <property type="term" value="F:metal ion binding"/>
    <property type="evidence" value="ECO:0007669"/>
    <property type="project" value="UniProtKB-KW"/>
</dbReference>
<gene>
    <name evidence="6" type="ORF">BGT96224V2_LOCUS4588</name>
</gene>
<dbReference type="Pfam" id="PF04032">
    <property type="entry name" value="Rpr2"/>
    <property type="match status" value="1"/>
</dbReference>
<proteinExistence type="inferred from homology"/>
<dbReference type="PANTHER" id="PTHR14742:SF0">
    <property type="entry name" value="RIBONUCLEASE P PROTEIN SUBUNIT P21"/>
    <property type="match status" value="1"/>
</dbReference>
<comment type="similarity">
    <text evidence="4">Belongs to the eukaryotic/archaeal RNase P protein component 4 family.</text>
</comment>
<dbReference type="OrthoDB" id="128536at2759"/>
<dbReference type="Gene3D" id="6.20.50.20">
    <property type="match status" value="1"/>
</dbReference>
<dbReference type="GO" id="GO:0008033">
    <property type="term" value="P:tRNA processing"/>
    <property type="evidence" value="ECO:0007669"/>
    <property type="project" value="UniProtKB-KW"/>
</dbReference>
<evidence type="ECO:0000313" key="6">
    <source>
        <dbReference type="EMBL" id="SUZ11449.1"/>
    </source>
</evidence>
<dbReference type="EMBL" id="UIGY01000126">
    <property type="protein sequence ID" value="SUZ11449.1"/>
    <property type="molecule type" value="Genomic_DNA"/>
</dbReference>
<dbReference type="GO" id="GO:0005655">
    <property type="term" value="C:nucleolar ribonuclease P complex"/>
    <property type="evidence" value="ECO:0007669"/>
    <property type="project" value="TreeGrafter"/>
</dbReference>
<protein>
    <submittedName>
        <fullName evidence="6">Bgt-283</fullName>
    </submittedName>
</protein>
<keyword evidence="2" id="KW-0479">Metal-binding</keyword>
<evidence type="ECO:0000256" key="4">
    <source>
        <dbReference type="ARBA" id="ARBA00038402"/>
    </source>
</evidence>
<evidence type="ECO:0000256" key="2">
    <source>
        <dbReference type="ARBA" id="ARBA00022723"/>
    </source>
</evidence>
<sequence length="175" mass="19495">MAKAKPCKPVSVPNKALYSRVSYLYQASVYLATQSLHQNTPTSAEPENKSMNVDSGVNLSEKPETSLGSMNTLSRRLVRDLRSITLKAQIRMSPSLKHTLCKGCNTVLIDGLSCVNEIENLSRGGRKPWADNLVRKCNTCQTIQRFPLASKKQKRRSVRIINQADTMTASKENEL</sequence>
<dbReference type="InterPro" id="IPR007175">
    <property type="entry name" value="Rpr2/Snm1/Rpp21"/>
</dbReference>
<feature type="compositionally biased region" description="Polar residues" evidence="5">
    <location>
        <begin position="38"/>
        <end position="58"/>
    </location>
</feature>